<dbReference type="SUPFAM" id="SSF54001">
    <property type="entry name" value="Cysteine proteinases"/>
    <property type="match status" value="1"/>
</dbReference>
<protein>
    <submittedName>
        <fullName evidence="13">DNA repair protein complementing XP-C cells isoform X1</fullName>
    </submittedName>
</protein>
<dbReference type="InterPro" id="IPR018326">
    <property type="entry name" value="Rad4_beta-hairpin_dom1"/>
</dbReference>
<evidence type="ECO:0000259" key="10">
    <source>
        <dbReference type="SMART" id="SM01031"/>
    </source>
</evidence>
<feature type="region of interest" description="Disordered" evidence="8">
    <location>
        <begin position="448"/>
        <end position="644"/>
    </location>
</feature>
<dbReference type="RefSeq" id="XP_018114549.1">
    <property type="nucleotide sequence ID" value="XM_018259060.2"/>
</dbReference>
<evidence type="ECO:0000313" key="13">
    <source>
        <dbReference type="RefSeq" id="XP_018114549.1"/>
    </source>
</evidence>
<dbReference type="FunFam" id="3.30.70.2460:FF:000001">
    <property type="entry name" value="DNA repair protein Rad4 family"/>
    <property type="match status" value="1"/>
</dbReference>
<dbReference type="Pfam" id="PF10403">
    <property type="entry name" value="BHD_1"/>
    <property type="match status" value="1"/>
</dbReference>
<dbReference type="PANTHER" id="PTHR12135:SF0">
    <property type="entry name" value="DNA REPAIR PROTEIN COMPLEMENTING XP-C CELLS"/>
    <property type="match status" value="1"/>
</dbReference>
<dbReference type="GO" id="GO:0006289">
    <property type="term" value="P:nucleotide-excision repair"/>
    <property type="evidence" value="ECO:0000318"/>
    <property type="project" value="GO_Central"/>
</dbReference>
<keyword evidence="3" id="KW-0597">Phosphoprotein</keyword>
<feature type="compositionally biased region" description="Basic residues" evidence="8">
    <location>
        <begin position="208"/>
        <end position="219"/>
    </location>
</feature>
<keyword evidence="6" id="KW-0234">DNA repair</keyword>
<dbReference type="Pfam" id="PF03835">
    <property type="entry name" value="Rad4"/>
    <property type="match status" value="1"/>
</dbReference>
<feature type="compositionally biased region" description="Acidic residues" evidence="8">
    <location>
        <begin position="572"/>
        <end position="583"/>
    </location>
</feature>
<evidence type="ECO:0000256" key="4">
    <source>
        <dbReference type="ARBA" id="ARBA00022763"/>
    </source>
</evidence>
<comment type="subcellular location">
    <subcellularLocation>
        <location evidence="1">Nucleus</location>
    </subcellularLocation>
</comment>
<feature type="compositionally biased region" description="Basic and acidic residues" evidence="8">
    <location>
        <begin position="518"/>
        <end position="533"/>
    </location>
</feature>
<dbReference type="Pfam" id="PF10405">
    <property type="entry name" value="BHD_3"/>
    <property type="match status" value="1"/>
</dbReference>
<dbReference type="InterPro" id="IPR038765">
    <property type="entry name" value="Papain-like_cys_pep_sf"/>
</dbReference>
<evidence type="ECO:0000259" key="9">
    <source>
        <dbReference type="SMART" id="SM01030"/>
    </source>
</evidence>
<keyword evidence="7" id="KW-0539">Nucleus</keyword>
<feature type="domain" description="Rad4 beta-hairpin" evidence="11">
    <location>
        <begin position="879"/>
        <end position="953"/>
    </location>
</feature>
<evidence type="ECO:0000256" key="8">
    <source>
        <dbReference type="SAM" id="MobiDB-lite"/>
    </source>
</evidence>
<evidence type="ECO:0000256" key="3">
    <source>
        <dbReference type="ARBA" id="ARBA00022553"/>
    </source>
</evidence>
<dbReference type="AGR" id="Xenbase:XB-GENE-6486240"/>
<dbReference type="GeneID" id="108714651"/>
<dbReference type="SMART" id="SM01031">
    <property type="entry name" value="BHD_2"/>
    <property type="match status" value="1"/>
</dbReference>
<dbReference type="InterPro" id="IPR018026">
    <property type="entry name" value="DNA_repair_Rad4-like"/>
</dbReference>
<dbReference type="FunFam" id="2.20.20.110:FF:000001">
    <property type="entry name" value="DNA repair protein complementing XP-C cells"/>
    <property type="match status" value="1"/>
</dbReference>
<dbReference type="InterPro" id="IPR018327">
    <property type="entry name" value="BHD_2"/>
</dbReference>
<sequence length="1063" mass="120760">MAKRGSSEGAAVAKKKPRKQVPGRDRKHPATDSKHSDGEDVLYEEENPPFKKSKDSCGDSVKKQRCRTKRRTDNERKTVGKEIQDPTNLTEKTLIIDMPVKQFSGSEDAEESEDEWEDVQANNQRQTGTAKRKRPGNSKAGGKNEKRLSVKSNIKKRSRPADGDDGFEEESYSVKKRKPTVPGVKGKTKAAKPASHVSCAANAGDKKPRAKKSAVKKQKTKETEILDLLALEKKTQTKVATVEESSVSEEAEDSDEEWEDVEELNGPVDCLQASTSTDIPLPTQPVEIEIETAESAKKRLSREKRKAEYAAYMRKLLRKFSKEVREDTHKVHLLCLLANGFYRNDTCNLPDLQAVALSVIPVKFTSVPAECVDVVYLTNLMKWFFGTFTLSSEMSLDESEPLSATLERRFGVYGVRDESEMVHVFLVILRALQLMSRLVLSLQPIPLKDKPAKTKKSPKEKSSRRSSTKPQTPKDKTNSSNRQQVRQKKVKQEETLSGESEEENPKHCTTSGKGKGKTTKEKKGVKSADKEKPGAQPKNQLRRKAASKVTYKEESESCGHSSDSDYCLSDAQDSDYSDWEEEPLASKRRRSSGPVKEIIKTKRNTNSAAKQPRDKNSPNSVTQPKRRGKIISTDDESEMDDEDKMWKSPLLSPTVSDQWVEVYLESEGKWLCVDCMHRTLGKAQDCFKTTTKPVTYVVGIDNAGCVKDVTRRYDSNWMTSTRMRRIDPDWWEKTLMPYKSPNIEREDREDTELDLKLLDQPLPTSFPEYKNHPLYVLKRHLLKYEAIYPETSAVMGYFRGEAVYSRSCVHNLHSSDTWLKEARVVRLAEVPYKMVKGSSNRARKARISDPEKKKYNDLGLFGLWQTEEYQPPVAVDGKVPRNEYGNVYLFQPSMLPIGCVQLRVPNLHRVARKLDIDCVQAITGFDFHCGFSHPVTDGYVVCEEHKDILLSAWENEQANIEQKQKEKREKRALGNWKLLIKGLLIRERLKARYGNKDTDTPGLSTEANDFSSDDEEKQKTETPAQDMAVSWPQNRQAQATEGKTKSRRQKKGEENHLFPFEKL</sequence>
<dbReference type="GO" id="GO:0071942">
    <property type="term" value="C:XPC complex"/>
    <property type="evidence" value="ECO:0000318"/>
    <property type="project" value="GO_Central"/>
</dbReference>
<keyword evidence="12" id="KW-1185">Reference proteome</keyword>
<name>A0A8J0V3H3_XENLA</name>
<proteinExistence type="inferred from homology"/>
<feature type="compositionally biased region" description="Basic and acidic residues" evidence="8">
    <location>
        <begin position="48"/>
        <end position="62"/>
    </location>
</feature>
<dbReference type="InterPro" id="IPR018328">
    <property type="entry name" value="Rad4_beta-hairpin_dom3"/>
</dbReference>
<evidence type="ECO:0000256" key="7">
    <source>
        <dbReference type="ARBA" id="ARBA00023242"/>
    </source>
</evidence>
<feature type="region of interest" description="Disordered" evidence="8">
    <location>
        <begin position="995"/>
        <end position="1063"/>
    </location>
</feature>
<feature type="compositionally biased region" description="Polar residues" evidence="8">
    <location>
        <begin position="1031"/>
        <end position="1041"/>
    </location>
</feature>
<feature type="compositionally biased region" description="Basic and acidic residues" evidence="8">
    <location>
        <begin position="71"/>
        <end position="84"/>
    </location>
</feature>
<feature type="domain" description="Rad4 beta-hairpin" evidence="9">
    <location>
        <begin position="758"/>
        <end position="810"/>
    </location>
</feature>
<feature type="compositionally biased region" description="Basic and acidic residues" evidence="8">
    <location>
        <begin position="448"/>
        <end position="463"/>
    </location>
</feature>
<dbReference type="Proteomes" id="UP000186698">
    <property type="component" value="Chromosome 4L"/>
</dbReference>
<dbReference type="NCBIfam" id="TIGR00605">
    <property type="entry name" value="rad4"/>
    <property type="match status" value="1"/>
</dbReference>
<keyword evidence="4" id="KW-0227">DNA damage</keyword>
<evidence type="ECO:0000313" key="12">
    <source>
        <dbReference type="Proteomes" id="UP000186698"/>
    </source>
</evidence>
<feature type="compositionally biased region" description="Acidic residues" evidence="8">
    <location>
        <begin position="633"/>
        <end position="643"/>
    </location>
</feature>
<dbReference type="OrthoDB" id="300780at2759"/>
<evidence type="ECO:0000256" key="2">
    <source>
        <dbReference type="ARBA" id="ARBA00009525"/>
    </source>
</evidence>
<dbReference type="InterPro" id="IPR042488">
    <property type="entry name" value="Rad4_BHD3_sf"/>
</dbReference>
<dbReference type="Xenbase" id="XB-GENE-6486240">
    <property type="gene designation" value="xpc.L"/>
</dbReference>
<comment type="similarity">
    <text evidence="2">Belongs to the XPC family.</text>
</comment>
<dbReference type="CTD" id="108714651"/>
<evidence type="ECO:0000256" key="6">
    <source>
        <dbReference type="ARBA" id="ARBA00023204"/>
    </source>
</evidence>
<dbReference type="InterPro" id="IPR018325">
    <property type="entry name" value="Rad4/PNGase_transGLS-fold"/>
</dbReference>
<feature type="domain" description="Rad4 beta-hairpin" evidence="10">
    <location>
        <begin position="812"/>
        <end position="872"/>
    </location>
</feature>
<gene>
    <name evidence="13 14" type="primary">xpc.L</name>
</gene>
<dbReference type="SMART" id="SM01032">
    <property type="entry name" value="BHD_3"/>
    <property type="match status" value="1"/>
</dbReference>
<feature type="compositionally biased region" description="Polar residues" evidence="8">
    <location>
        <begin position="1001"/>
        <end position="1010"/>
    </location>
</feature>
<dbReference type="GO" id="GO:0006298">
    <property type="term" value="P:mismatch repair"/>
    <property type="evidence" value="ECO:0000318"/>
    <property type="project" value="GO_Central"/>
</dbReference>
<dbReference type="GO" id="GO:0000111">
    <property type="term" value="C:nucleotide-excision repair factor 2 complex"/>
    <property type="evidence" value="ECO:0000318"/>
    <property type="project" value="GO_Central"/>
</dbReference>
<dbReference type="GO" id="GO:0005737">
    <property type="term" value="C:cytoplasm"/>
    <property type="evidence" value="ECO:0000318"/>
    <property type="project" value="GO_Central"/>
</dbReference>
<dbReference type="AlphaFoldDB" id="A0A8J0V3H3"/>
<dbReference type="Pfam" id="PF10404">
    <property type="entry name" value="BHD_2"/>
    <property type="match status" value="1"/>
</dbReference>
<dbReference type="Gene3D" id="2.20.20.110">
    <property type="entry name" value="Rad4, beta-hairpin domain BHD1"/>
    <property type="match status" value="1"/>
</dbReference>
<feature type="region of interest" description="Disordered" evidence="8">
    <location>
        <begin position="1"/>
        <end position="219"/>
    </location>
</feature>
<keyword evidence="5" id="KW-0238">DNA-binding</keyword>
<feature type="compositionally biased region" description="Polar residues" evidence="8">
    <location>
        <begin position="120"/>
        <end position="129"/>
    </location>
</feature>
<accession>A0A8J0V3H3</accession>
<feature type="compositionally biased region" description="Basic and acidic residues" evidence="8">
    <location>
        <begin position="1051"/>
        <end position="1063"/>
    </location>
</feature>
<evidence type="ECO:0000313" key="14">
    <source>
        <dbReference type="Xenbase" id="XB-GENE-6486240"/>
    </source>
</evidence>
<dbReference type="InterPro" id="IPR004583">
    <property type="entry name" value="DNA_repair_Rad4"/>
</dbReference>
<dbReference type="SMART" id="SM01030">
    <property type="entry name" value="BHD_1"/>
    <property type="match status" value="1"/>
</dbReference>
<evidence type="ECO:0000259" key="11">
    <source>
        <dbReference type="SMART" id="SM01032"/>
    </source>
</evidence>
<evidence type="ECO:0000256" key="5">
    <source>
        <dbReference type="ARBA" id="ARBA00023125"/>
    </source>
</evidence>
<dbReference type="GO" id="GO:0003697">
    <property type="term" value="F:single-stranded DNA binding"/>
    <property type="evidence" value="ECO:0000318"/>
    <property type="project" value="GO_Central"/>
</dbReference>
<dbReference type="GO" id="GO:0003684">
    <property type="term" value="F:damaged DNA binding"/>
    <property type="evidence" value="ECO:0000318"/>
    <property type="project" value="GO_Central"/>
</dbReference>
<dbReference type="Gene3D" id="3.90.260.10">
    <property type="entry name" value="Transglutaminase-like"/>
    <property type="match status" value="2"/>
</dbReference>
<feature type="compositionally biased region" description="Acidic residues" evidence="8">
    <location>
        <begin position="107"/>
        <end position="118"/>
    </location>
</feature>
<feature type="compositionally biased region" description="Basic and acidic residues" evidence="8">
    <location>
        <begin position="22"/>
        <end position="38"/>
    </location>
</feature>
<dbReference type="PANTHER" id="PTHR12135">
    <property type="entry name" value="DNA REPAIR PROTEIN XP-C / RAD4"/>
    <property type="match status" value="1"/>
</dbReference>
<reference evidence="13" key="1">
    <citation type="submission" date="2025-08" db="UniProtKB">
        <authorList>
            <consortium name="RefSeq"/>
        </authorList>
    </citation>
    <scope>IDENTIFICATION</scope>
    <source>
        <strain evidence="13">J_2021</strain>
        <tissue evidence="13">Erythrocytes</tissue>
    </source>
</reference>
<evidence type="ECO:0000256" key="1">
    <source>
        <dbReference type="ARBA" id="ARBA00004123"/>
    </source>
</evidence>
<dbReference type="KEGG" id="xla:108714651"/>
<organism evidence="12 13">
    <name type="scientific">Xenopus laevis</name>
    <name type="common">African clawed frog</name>
    <dbReference type="NCBI Taxonomy" id="8355"/>
    <lineage>
        <taxon>Eukaryota</taxon>
        <taxon>Metazoa</taxon>
        <taxon>Chordata</taxon>
        <taxon>Craniata</taxon>
        <taxon>Vertebrata</taxon>
        <taxon>Euteleostomi</taxon>
        <taxon>Amphibia</taxon>
        <taxon>Batrachia</taxon>
        <taxon>Anura</taxon>
        <taxon>Pipoidea</taxon>
        <taxon>Pipidae</taxon>
        <taxon>Xenopodinae</taxon>
        <taxon>Xenopus</taxon>
        <taxon>Xenopus</taxon>
    </lineage>
</organism>
<dbReference type="Gene3D" id="3.30.70.2460">
    <property type="entry name" value="Rad4, beta-hairpin domain BHD3"/>
    <property type="match status" value="1"/>
</dbReference>
<dbReference type="InterPro" id="IPR036985">
    <property type="entry name" value="Transglutaminase-like_sf"/>
</dbReference>